<dbReference type="RefSeq" id="WP_044908555.1">
    <property type="nucleotide sequence ID" value="NZ_JAQCQO010000033.1"/>
</dbReference>
<dbReference type="Proteomes" id="UP000030008">
    <property type="component" value="Unassembled WGS sequence"/>
</dbReference>
<protein>
    <submittedName>
        <fullName evidence="1">Uncharacterized protein</fullName>
    </submittedName>
</protein>
<dbReference type="EMBL" id="JQIF01000166">
    <property type="protein sequence ID" value="KGJ51048.1"/>
    <property type="molecule type" value="Genomic_DNA"/>
</dbReference>
<accession>A0A099I2F0</accession>
<gene>
    <name evidence="1" type="ORF">CIAN88_22850</name>
</gene>
<organism evidence="1 2">
    <name type="scientific">Clostridium innocuum</name>
    <dbReference type="NCBI Taxonomy" id="1522"/>
    <lineage>
        <taxon>Bacteria</taxon>
        <taxon>Bacillati</taxon>
        <taxon>Bacillota</taxon>
        <taxon>Clostridia</taxon>
        <taxon>Eubacteriales</taxon>
        <taxon>Clostridiaceae</taxon>
        <taxon>Clostridium</taxon>
    </lineage>
</organism>
<evidence type="ECO:0000313" key="2">
    <source>
        <dbReference type="Proteomes" id="UP000030008"/>
    </source>
</evidence>
<name>A0A099I2F0_CLOIN</name>
<comment type="caution">
    <text evidence="1">The sequence shown here is derived from an EMBL/GenBank/DDBJ whole genome shotgun (WGS) entry which is preliminary data.</text>
</comment>
<evidence type="ECO:0000313" key="1">
    <source>
        <dbReference type="EMBL" id="KGJ51048.1"/>
    </source>
</evidence>
<sequence length="289" mass="34622">MMTFHFKNKEEFYERIADGSLQKSMMEYLDRWADMELPIEEDTLLYNFEAEFECVLENGRRCITDEEVAHRHGEIGKLLHDTIVLAWKDFQKKEIEERLESSFEADFIRQEATTFTLSHVGEEDETLEYVFLKHRLFIFNDDFCTVFSLPQSMRSKDDWTNMTEAEFAGYLTDSPIESMIWSGDAAHDDIIEHYRQQYRKVDEEGPISLIEYERYLQYAQESSYHEEFLLRIELDEDLPYRHDQNERWLRTECGMRPDPHIARYLEGLHIGYKKLRHAEPDPDEEASHD</sequence>
<proteinExistence type="predicted"/>
<dbReference type="AlphaFoldDB" id="A0A099I2F0"/>
<reference evidence="1 2" key="1">
    <citation type="submission" date="2014-08" db="EMBL/GenBank/DDBJ databases">
        <title>Clostridium innocuum, an unnegligible vancomycin-resistant pathogen causing extra-intestinal infections.</title>
        <authorList>
            <person name="Feng Y."/>
            <person name="Chiu C.-H."/>
        </authorList>
    </citation>
    <scope>NUCLEOTIDE SEQUENCE [LARGE SCALE GENOMIC DNA]</scope>
    <source>
        <strain evidence="1 2">AN88</strain>
    </source>
</reference>